<keyword evidence="2 7" id="KW-0812">Transmembrane</keyword>
<feature type="transmembrane region" description="Helical" evidence="7">
    <location>
        <begin position="89"/>
        <end position="111"/>
    </location>
</feature>
<feature type="compositionally biased region" description="Polar residues" evidence="6">
    <location>
        <begin position="342"/>
        <end position="357"/>
    </location>
</feature>
<evidence type="ECO:0000313" key="9">
    <source>
        <dbReference type="EMBL" id="KAF2684151.1"/>
    </source>
</evidence>
<reference evidence="9" key="1">
    <citation type="journal article" date="2020" name="Stud. Mycol.">
        <title>101 Dothideomycetes genomes: a test case for predicting lifestyles and emergence of pathogens.</title>
        <authorList>
            <person name="Haridas S."/>
            <person name="Albert R."/>
            <person name="Binder M."/>
            <person name="Bloem J."/>
            <person name="Labutti K."/>
            <person name="Salamov A."/>
            <person name="Andreopoulos B."/>
            <person name="Baker S."/>
            <person name="Barry K."/>
            <person name="Bills G."/>
            <person name="Bluhm B."/>
            <person name="Cannon C."/>
            <person name="Castanera R."/>
            <person name="Culley D."/>
            <person name="Daum C."/>
            <person name="Ezra D."/>
            <person name="Gonzalez J."/>
            <person name="Henrissat B."/>
            <person name="Kuo A."/>
            <person name="Liang C."/>
            <person name="Lipzen A."/>
            <person name="Lutzoni F."/>
            <person name="Magnuson J."/>
            <person name="Mondo S."/>
            <person name="Nolan M."/>
            <person name="Ohm R."/>
            <person name="Pangilinan J."/>
            <person name="Park H.-J."/>
            <person name="Ramirez L."/>
            <person name="Alfaro M."/>
            <person name="Sun H."/>
            <person name="Tritt A."/>
            <person name="Yoshinaga Y."/>
            <person name="Zwiers L.-H."/>
            <person name="Turgeon B."/>
            <person name="Goodwin S."/>
            <person name="Spatafora J."/>
            <person name="Crous P."/>
            <person name="Grigoriev I."/>
        </authorList>
    </citation>
    <scope>NUCLEOTIDE SEQUENCE</scope>
    <source>
        <strain evidence="9">CBS 122367</strain>
    </source>
</reference>
<feature type="transmembrane region" description="Helical" evidence="7">
    <location>
        <begin position="178"/>
        <end position="199"/>
    </location>
</feature>
<feature type="transmembrane region" description="Helical" evidence="7">
    <location>
        <begin position="206"/>
        <end position="226"/>
    </location>
</feature>
<dbReference type="InterPro" id="IPR049326">
    <property type="entry name" value="Rhodopsin_dom_fungi"/>
</dbReference>
<feature type="transmembrane region" description="Helical" evidence="7">
    <location>
        <begin position="43"/>
        <end position="64"/>
    </location>
</feature>
<evidence type="ECO:0000259" key="8">
    <source>
        <dbReference type="Pfam" id="PF20684"/>
    </source>
</evidence>
<organism evidence="9 10">
    <name type="scientific">Lentithecium fluviatile CBS 122367</name>
    <dbReference type="NCBI Taxonomy" id="1168545"/>
    <lineage>
        <taxon>Eukaryota</taxon>
        <taxon>Fungi</taxon>
        <taxon>Dikarya</taxon>
        <taxon>Ascomycota</taxon>
        <taxon>Pezizomycotina</taxon>
        <taxon>Dothideomycetes</taxon>
        <taxon>Pleosporomycetidae</taxon>
        <taxon>Pleosporales</taxon>
        <taxon>Massarineae</taxon>
        <taxon>Lentitheciaceae</taxon>
        <taxon>Lentithecium</taxon>
    </lineage>
</organism>
<keyword evidence="4 7" id="KW-0472">Membrane</keyword>
<feature type="region of interest" description="Disordered" evidence="6">
    <location>
        <begin position="334"/>
        <end position="357"/>
    </location>
</feature>
<evidence type="ECO:0000256" key="6">
    <source>
        <dbReference type="SAM" id="MobiDB-lite"/>
    </source>
</evidence>
<feature type="transmembrane region" description="Helical" evidence="7">
    <location>
        <begin position="123"/>
        <end position="145"/>
    </location>
</feature>
<dbReference type="PANTHER" id="PTHR33048">
    <property type="entry name" value="PTH11-LIKE INTEGRAL MEMBRANE PROTEIN (AFU_ORTHOLOGUE AFUA_5G11245)"/>
    <property type="match status" value="1"/>
</dbReference>
<dbReference type="EMBL" id="MU005582">
    <property type="protein sequence ID" value="KAF2684151.1"/>
    <property type="molecule type" value="Genomic_DNA"/>
</dbReference>
<evidence type="ECO:0000256" key="7">
    <source>
        <dbReference type="SAM" id="Phobius"/>
    </source>
</evidence>
<feature type="region of interest" description="Disordered" evidence="6">
    <location>
        <begin position="281"/>
        <end position="302"/>
    </location>
</feature>
<evidence type="ECO:0000256" key="5">
    <source>
        <dbReference type="ARBA" id="ARBA00038359"/>
    </source>
</evidence>
<dbReference type="GO" id="GO:0016020">
    <property type="term" value="C:membrane"/>
    <property type="evidence" value="ECO:0007669"/>
    <property type="project" value="UniProtKB-SubCell"/>
</dbReference>
<dbReference type="AlphaFoldDB" id="A0A6G1J1S1"/>
<keyword evidence="3 7" id="KW-1133">Transmembrane helix</keyword>
<evidence type="ECO:0000256" key="3">
    <source>
        <dbReference type="ARBA" id="ARBA00022989"/>
    </source>
</evidence>
<evidence type="ECO:0000256" key="4">
    <source>
        <dbReference type="ARBA" id="ARBA00023136"/>
    </source>
</evidence>
<evidence type="ECO:0000256" key="2">
    <source>
        <dbReference type="ARBA" id="ARBA00022692"/>
    </source>
</evidence>
<dbReference type="OrthoDB" id="5331848at2759"/>
<comment type="similarity">
    <text evidence="5">Belongs to the SAT4 family.</text>
</comment>
<dbReference type="InterPro" id="IPR052337">
    <property type="entry name" value="SAT4-like"/>
</dbReference>
<proteinExistence type="inferred from homology"/>
<dbReference type="PANTHER" id="PTHR33048:SF47">
    <property type="entry name" value="INTEGRAL MEMBRANE PROTEIN-RELATED"/>
    <property type="match status" value="1"/>
</dbReference>
<feature type="domain" description="Rhodopsin" evidence="8">
    <location>
        <begin position="27"/>
        <end position="271"/>
    </location>
</feature>
<dbReference type="Pfam" id="PF20684">
    <property type="entry name" value="Fung_rhodopsin"/>
    <property type="match status" value="1"/>
</dbReference>
<evidence type="ECO:0000256" key="1">
    <source>
        <dbReference type="ARBA" id="ARBA00004141"/>
    </source>
</evidence>
<dbReference type="Proteomes" id="UP000799291">
    <property type="component" value="Unassembled WGS sequence"/>
</dbReference>
<accession>A0A6G1J1S1</accession>
<feature type="transmembrane region" description="Helical" evidence="7">
    <location>
        <begin position="12"/>
        <end position="31"/>
    </location>
</feature>
<keyword evidence="10" id="KW-1185">Reference proteome</keyword>
<protein>
    <recommendedName>
        <fullName evidence="8">Rhodopsin domain-containing protein</fullName>
    </recommendedName>
</protein>
<feature type="transmembrane region" description="Helical" evidence="7">
    <location>
        <begin position="246"/>
        <end position="266"/>
    </location>
</feature>
<comment type="subcellular location">
    <subcellularLocation>
        <location evidence="1">Membrane</location>
        <topology evidence="1">Multi-pass membrane protein</topology>
    </subcellularLocation>
</comment>
<gene>
    <name evidence="9" type="ORF">K458DRAFT_303769</name>
</gene>
<evidence type="ECO:0000313" key="10">
    <source>
        <dbReference type="Proteomes" id="UP000799291"/>
    </source>
</evidence>
<sequence>MEDSDRGSQLAAVYIAGCAITFVFVGMRLTARYSIASVGIDDWTMLSTWISFVGLTVLLCLFSFDGGTRHLLYLTQDPEHTKRLLMKNWISQSLAILCLGLGKIAIALLILRLLDRVSSWRRWSLHFINGLTLINTVLMIIFNYVQCENPAALWDDEVKARTKCWAPQVQSSFSTYGASVHAAVDFYLAFLPGTLVWGLKLDMRKKLALCALLGCGSITGICASIKASKLSKLNARSDFTWETFSLFMWTGIEIILLIICGSIPALRPLYSIWMGRSPISVRSSQQPGTGYGKRSTMQRSHDQRVDHGSSVALVNVTPPSQTVVTCDNRSDIEWNNGVSGGEKSSSGIHVQKTVTIS</sequence>
<name>A0A6G1J1S1_9PLEO</name>